<protein>
    <submittedName>
        <fullName evidence="1">FliB family protein</fullName>
    </submittedName>
</protein>
<dbReference type="NCBIfam" id="NF038110">
    <property type="entry name" value="Lys_methyl_FliB"/>
    <property type="match status" value="1"/>
</dbReference>
<name>K1SX05_9ZZZZ</name>
<dbReference type="AlphaFoldDB" id="K1SX05"/>
<evidence type="ECO:0000313" key="1">
    <source>
        <dbReference type="EMBL" id="EKC62248.1"/>
    </source>
</evidence>
<proteinExistence type="predicted"/>
<organism evidence="1">
    <name type="scientific">human gut metagenome</name>
    <dbReference type="NCBI Taxonomy" id="408170"/>
    <lineage>
        <taxon>unclassified sequences</taxon>
        <taxon>metagenomes</taxon>
        <taxon>organismal metagenomes</taxon>
    </lineage>
</organism>
<comment type="caution">
    <text evidence="1">The sequence shown here is derived from an EMBL/GenBank/DDBJ whole genome shotgun (WGS) entry which is preliminary data.</text>
</comment>
<sequence>MIFRYPDYYEKFSCIAGACEDTCCAGWEIDIDDKSYEYYKTVGGAFGEMLRQNIKEYENDEEDAYESHGFILKEGRRCPFLNENQLCVIYQELGEQALCDVCTDTPRDFLEYGGARELALSASCPEAGRLIYRNKEKMKVVEKEISEPFPWKETEDEQVLADEILFARNQAITILQNRSICV</sequence>
<gene>
    <name evidence="1" type="ORF">OBE_08070</name>
</gene>
<feature type="non-terminal residue" evidence="1">
    <location>
        <position position="182"/>
    </location>
</feature>
<reference evidence="1" key="1">
    <citation type="journal article" date="2013" name="Environ. Microbiol.">
        <title>Microbiota from the distal guts of lean and obese adolescents exhibit partial functional redundancy besides clear differences in community structure.</title>
        <authorList>
            <person name="Ferrer M."/>
            <person name="Ruiz A."/>
            <person name="Lanza F."/>
            <person name="Haange S.B."/>
            <person name="Oberbach A."/>
            <person name="Till H."/>
            <person name="Bargiela R."/>
            <person name="Campoy C."/>
            <person name="Segura M.T."/>
            <person name="Richter M."/>
            <person name="von Bergen M."/>
            <person name="Seifert J."/>
            <person name="Suarez A."/>
        </authorList>
    </citation>
    <scope>NUCLEOTIDE SEQUENCE</scope>
</reference>
<accession>K1SX05</accession>
<dbReference type="EMBL" id="AJWZ01005558">
    <property type="protein sequence ID" value="EKC62248.1"/>
    <property type="molecule type" value="Genomic_DNA"/>
</dbReference>